<reference evidence="3" key="1">
    <citation type="submission" date="2024-07" db="EMBL/GenBank/DDBJ databases">
        <title>Two chromosome-level genome assemblies of Korean endemic species Abeliophyllum distichum and Forsythia ovata (Oleaceae).</title>
        <authorList>
            <person name="Jang H."/>
        </authorList>
    </citation>
    <scope>NUCLEOTIDE SEQUENCE [LARGE SCALE GENOMIC DNA]</scope>
</reference>
<accession>A0ABD1T6K6</accession>
<sequence length="135" mass="15437">MGVLEQRIIENSDASLANASFVEMQEVSYSKELAHVVAVIPKILADEITMLSLHNAKLEKELQAAREMMNSKNGGNRKYNDGKSPSRRGRLNRRTNDAFRMLRDEFDSWNIDPDDLKIEFQVRKQQEISLETALA</sequence>
<evidence type="ECO:0000256" key="1">
    <source>
        <dbReference type="SAM" id="MobiDB-lite"/>
    </source>
</evidence>
<name>A0ABD1T6K6_9LAMI</name>
<dbReference type="EMBL" id="JBFOLJ010000009">
    <property type="protein sequence ID" value="KAL2508369.1"/>
    <property type="molecule type" value="Genomic_DNA"/>
</dbReference>
<dbReference type="AlphaFoldDB" id="A0ABD1T6K6"/>
<organism evidence="2 3">
    <name type="scientific">Forsythia ovata</name>
    <dbReference type="NCBI Taxonomy" id="205694"/>
    <lineage>
        <taxon>Eukaryota</taxon>
        <taxon>Viridiplantae</taxon>
        <taxon>Streptophyta</taxon>
        <taxon>Embryophyta</taxon>
        <taxon>Tracheophyta</taxon>
        <taxon>Spermatophyta</taxon>
        <taxon>Magnoliopsida</taxon>
        <taxon>eudicotyledons</taxon>
        <taxon>Gunneridae</taxon>
        <taxon>Pentapetalae</taxon>
        <taxon>asterids</taxon>
        <taxon>lamiids</taxon>
        <taxon>Lamiales</taxon>
        <taxon>Oleaceae</taxon>
        <taxon>Forsythieae</taxon>
        <taxon>Forsythia</taxon>
    </lineage>
</organism>
<gene>
    <name evidence="2" type="ORF">Fot_32016</name>
</gene>
<evidence type="ECO:0000313" key="3">
    <source>
        <dbReference type="Proteomes" id="UP001604277"/>
    </source>
</evidence>
<comment type="caution">
    <text evidence="2">The sequence shown here is derived from an EMBL/GenBank/DDBJ whole genome shotgun (WGS) entry which is preliminary data.</text>
</comment>
<evidence type="ECO:0000313" key="2">
    <source>
        <dbReference type="EMBL" id="KAL2508369.1"/>
    </source>
</evidence>
<keyword evidence="3" id="KW-1185">Reference proteome</keyword>
<proteinExistence type="predicted"/>
<dbReference type="Proteomes" id="UP001604277">
    <property type="component" value="Unassembled WGS sequence"/>
</dbReference>
<protein>
    <submittedName>
        <fullName evidence="2">Kinesin motor family protein</fullName>
    </submittedName>
</protein>
<feature type="region of interest" description="Disordered" evidence="1">
    <location>
        <begin position="69"/>
        <end position="94"/>
    </location>
</feature>